<gene>
    <name evidence="2" type="ORF">GCM10010345_43250</name>
</gene>
<protein>
    <recommendedName>
        <fullName evidence="1">N-acetyltransferase domain-containing protein</fullName>
    </recommendedName>
</protein>
<dbReference type="Gene3D" id="3.40.630.30">
    <property type="match status" value="1"/>
</dbReference>
<proteinExistence type="predicted"/>
<dbReference type="Proteomes" id="UP000653644">
    <property type="component" value="Unassembled WGS sequence"/>
</dbReference>
<sequence>MRNRAIAVLGGRSGNAGTTSLALAEAVGAEIGRRGYGMVTGGEGGIAEVAQLACVAEGGQTLGLLKWNRLDDATPATTWALPTSMDLARSNILNWAGDGVIAFEGRYGTLGEIALALDTGRPLIVLGRQPFLDERALDVPTCRYFPDPKVEEAAAILDTLEELIEACAPALVRPGAALFDDGTAAQGPVRLRRTVPEDLALFRQAFGDPEVRRWWDQSARPEDLARFQHERCLQIIDDERTVGFIEYEVDDDSDTVRPKIVIATPEDRDRGLGTTALTVFASAVFAAGHARVALLSDADNDRALRCYEKVGFRTVGRLRSYLPGPAGRHDALLLDLLPDDLASAEEKKNEH</sequence>
<dbReference type="Pfam" id="PF13302">
    <property type="entry name" value="Acetyltransf_3"/>
    <property type="match status" value="1"/>
</dbReference>
<comment type="caution">
    <text evidence="2">The sequence shown here is derived from an EMBL/GenBank/DDBJ whole genome shotgun (WGS) entry which is preliminary data.</text>
</comment>
<name>A0ABQ3CNW4_9ACTN</name>
<dbReference type="InterPro" id="IPR041164">
    <property type="entry name" value="LDcluster4"/>
</dbReference>
<evidence type="ECO:0000313" key="2">
    <source>
        <dbReference type="EMBL" id="GHA34048.1"/>
    </source>
</evidence>
<evidence type="ECO:0000313" key="3">
    <source>
        <dbReference type="Proteomes" id="UP000653644"/>
    </source>
</evidence>
<dbReference type="RefSeq" id="WP_189888429.1">
    <property type="nucleotide sequence ID" value="NZ_BMVN01000014.1"/>
</dbReference>
<feature type="domain" description="N-acetyltransferase" evidence="1">
    <location>
        <begin position="189"/>
        <end position="339"/>
    </location>
</feature>
<dbReference type="SUPFAM" id="SSF102405">
    <property type="entry name" value="MCP/YpsA-like"/>
    <property type="match status" value="1"/>
</dbReference>
<dbReference type="Pfam" id="PF18306">
    <property type="entry name" value="LDcluster4"/>
    <property type="match status" value="1"/>
</dbReference>
<evidence type="ECO:0000259" key="1">
    <source>
        <dbReference type="PROSITE" id="PS51186"/>
    </source>
</evidence>
<dbReference type="Gene3D" id="3.40.50.450">
    <property type="match status" value="1"/>
</dbReference>
<dbReference type="InterPro" id="IPR016181">
    <property type="entry name" value="Acyl_CoA_acyltransferase"/>
</dbReference>
<dbReference type="SUPFAM" id="SSF55729">
    <property type="entry name" value="Acyl-CoA N-acyltransferases (Nat)"/>
    <property type="match status" value="1"/>
</dbReference>
<reference evidence="3" key="1">
    <citation type="journal article" date="2019" name="Int. J. Syst. Evol. Microbiol.">
        <title>The Global Catalogue of Microorganisms (GCM) 10K type strain sequencing project: providing services to taxonomists for standard genome sequencing and annotation.</title>
        <authorList>
            <consortium name="The Broad Institute Genomics Platform"/>
            <consortium name="The Broad Institute Genome Sequencing Center for Infectious Disease"/>
            <person name="Wu L."/>
            <person name="Ma J."/>
        </authorList>
    </citation>
    <scope>NUCLEOTIDE SEQUENCE [LARGE SCALE GENOMIC DNA]</scope>
    <source>
        <strain evidence="3">JCM 4733</strain>
    </source>
</reference>
<dbReference type="PROSITE" id="PS51186">
    <property type="entry name" value="GNAT"/>
    <property type="match status" value="1"/>
</dbReference>
<keyword evidence="3" id="KW-1185">Reference proteome</keyword>
<organism evidence="2 3">
    <name type="scientific">Streptomyces canarius</name>
    <dbReference type="NCBI Taxonomy" id="285453"/>
    <lineage>
        <taxon>Bacteria</taxon>
        <taxon>Bacillati</taxon>
        <taxon>Actinomycetota</taxon>
        <taxon>Actinomycetes</taxon>
        <taxon>Kitasatosporales</taxon>
        <taxon>Streptomycetaceae</taxon>
        <taxon>Streptomyces</taxon>
    </lineage>
</organism>
<dbReference type="EMBL" id="BMVN01000014">
    <property type="protein sequence ID" value="GHA34048.1"/>
    <property type="molecule type" value="Genomic_DNA"/>
</dbReference>
<accession>A0ABQ3CNW4</accession>
<dbReference type="InterPro" id="IPR000182">
    <property type="entry name" value="GNAT_dom"/>
</dbReference>